<reference evidence="6 7" key="1">
    <citation type="journal article" date="2010" name="Stand. Genomic Sci.">
        <title>Complete genome sequence of Ilyobacter polytropus type strain (CuHbu1).</title>
        <authorList>
            <person name="Sikorski J."/>
            <person name="Chertkov O."/>
            <person name="Lapidus A."/>
            <person name="Nolan M."/>
            <person name="Lucas S."/>
            <person name="Del Rio T.G."/>
            <person name="Tice H."/>
            <person name="Cheng J.F."/>
            <person name="Tapia R."/>
            <person name="Han C."/>
            <person name="Goodwin L."/>
            <person name="Pitluck S."/>
            <person name="Liolios K."/>
            <person name="Ivanova N."/>
            <person name="Mavromatis K."/>
            <person name="Mikhailova N."/>
            <person name="Pati A."/>
            <person name="Chen A."/>
            <person name="Palaniappan K."/>
            <person name="Land M."/>
            <person name="Hauser L."/>
            <person name="Chang Y.J."/>
            <person name="Jeffries C.D."/>
            <person name="Brambilla E."/>
            <person name="Yasawong M."/>
            <person name="Rohde M."/>
            <person name="Pukall R."/>
            <person name="Spring S."/>
            <person name="Goker M."/>
            <person name="Woyke T."/>
            <person name="Bristow J."/>
            <person name="Eisen J.A."/>
            <person name="Markowitz V."/>
            <person name="Hugenholtz P."/>
            <person name="Kyrpides N.C."/>
            <person name="Klenk H.P."/>
        </authorList>
    </citation>
    <scope>NUCLEOTIDE SEQUENCE [LARGE SCALE GENOMIC DNA]</scope>
    <source>
        <strain evidence="7">ATCC 51220 / DSM 2926 / LMG 16218 / CuHBu1</strain>
    </source>
</reference>
<dbReference type="CDD" id="cd00995">
    <property type="entry name" value="PBP2_NikA_DppA_OppA_like"/>
    <property type="match status" value="1"/>
</dbReference>
<dbReference type="eggNOG" id="COG0747">
    <property type="taxonomic scope" value="Bacteria"/>
</dbReference>
<keyword evidence="2" id="KW-0813">Transport</keyword>
<dbReference type="STRING" id="572544.Ilyop_1559"/>
<keyword evidence="7" id="KW-1185">Reference proteome</keyword>
<gene>
    <name evidence="6" type="ordered locus">Ilyop_1559</name>
</gene>
<dbReference type="HOGENOM" id="CLU_017028_7_4_0"/>
<dbReference type="SUPFAM" id="SSF53850">
    <property type="entry name" value="Periplasmic binding protein-like II"/>
    <property type="match status" value="1"/>
</dbReference>
<dbReference type="Gene3D" id="3.10.105.10">
    <property type="entry name" value="Dipeptide-binding Protein, Domain 3"/>
    <property type="match status" value="1"/>
</dbReference>
<dbReference type="PANTHER" id="PTHR30290:SF9">
    <property type="entry name" value="OLIGOPEPTIDE-BINDING PROTEIN APPA"/>
    <property type="match status" value="1"/>
</dbReference>
<dbReference type="OrthoDB" id="89095at2"/>
<evidence type="ECO:0000313" key="7">
    <source>
        <dbReference type="Proteomes" id="UP000006875"/>
    </source>
</evidence>
<keyword evidence="3 4" id="KW-0732">Signal</keyword>
<evidence type="ECO:0000256" key="2">
    <source>
        <dbReference type="ARBA" id="ARBA00022448"/>
    </source>
</evidence>
<dbReference type="GO" id="GO:0043190">
    <property type="term" value="C:ATP-binding cassette (ABC) transporter complex"/>
    <property type="evidence" value="ECO:0007669"/>
    <property type="project" value="InterPro"/>
</dbReference>
<feature type="domain" description="Solute-binding protein family 5" evidence="5">
    <location>
        <begin position="81"/>
        <end position="441"/>
    </location>
</feature>
<feature type="chain" id="PRO_5003170209" evidence="4">
    <location>
        <begin position="20"/>
        <end position="526"/>
    </location>
</feature>
<dbReference type="InterPro" id="IPR023765">
    <property type="entry name" value="SBP_5_CS"/>
</dbReference>
<dbReference type="PIRSF" id="PIRSF002741">
    <property type="entry name" value="MppA"/>
    <property type="match status" value="1"/>
</dbReference>
<evidence type="ECO:0000256" key="3">
    <source>
        <dbReference type="ARBA" id="ARBA00022729"/>
    </source>
</evidence>
<dbReference type="EMBL" id="CP002281">
    <property type="protein sequence ID" value="ADO83338.1"/>
    <property type="molecule type" value="Genomic_DNA"/>
</dbReference>
<proteinExistence type="inferred from homology"/>
<dbReference type="PANTHER" id="PTHR30290">
    <property type="entry name" value="PERIPLASMIC BINDING COMPONENT OF ABC TRANSPORTER"/>
    <property type="match status" value="1"/>
</dbReference>
<dbReference type="PROSITE" id="PS51257">
    <property type="entry name" value="PROKAR_LIPOPROTEIN"/>
    <property type="match status" value="1"/>
</dbReference>
<dbReference type="InterPro" id="IPR030678">
    <property type="entry name" value="Peptide/Ni-bd"/>
</dbReference>
<dbReference type="RefSeq" id="WP_013388005.1">
    <property type="nucleotide sequence ID" value="NC_014632.1"/>
</dbReference>
<dbReference type="PROSITE" id="PS01040">
    <property type="entry name" value="SBP_BACTERIAL_5"/>
    <property type="match status" value="1"/>
</dbReference>
<name>E3H8S4_ILYPC</name>
<protein>
    <submittedName>
        <fullName evidence="6">Extracellular solute-binding protein family 5</fullName>
    </submittedName>
</protein>
<dbReference type="Gene3D" id="3.40.190.10">
    <property type="entry name" value="Periplasmic binding protein-like II"/>
    <property type="match status" value="1"/>
</dbReference>
<dbReference type="InterPro" id="IPR000914">
    <property type="entry name" value="SBP_5_dom"/>
</dbReference>
<evidence type="ECO:0000256" key="1">
    <source>
        <dbReference type="ARBA" id="ARBA00005695"/>
    </source>
</evidence>
<dbReference type="Gene3D" id="3.90.76.10">
    <property type="entry name" value="Dipeptide-binding Protein, Domain 1"/>
    <property type="match status" value="1"/>
</dbReference>
<dbReference type="Pfam" id="PF00496">
    <property type="entry name" value="SBP_bac_5"/>
    <property type="match status" value="1"/>
</dbReference>
<feature type="signal peptide" evidence="4">
    <location>
        <begin position="1"/>
        <end position="19"/>
    </location>
</feature>
<accession>E3H8S4</accession>
<evidence type="ECO:0000313" key="6">
    <source>
        <dbReference type="EMBL" id="ADO83338.1"/>
    </source>
</evidence>
<dbReference type="Proteomes" id="UP000006875">
    <property type="component" value="Chromosome"/>
</dbReference>
<evidence type="ECO:0000256" key="4">
    <source>
        <dbReference type="SAM" id="SignalP"/>
    </source>
</evidence>
<dbReference type="KEGG" id="ipo:Ilyop_1559"/>
<dbReference type="AlphaFoldDB" id="E3H8S4"/>
<comment type="similarity">
    <text evidence="1">Belongs to the bacterial solute-binding protein 5 family.</text>
</comment>
<dbReference type="GO" id="GO:0015833">
    <property type="term" value="P:peptide transport"/>
    <property type="evidence" value="ECO:0007669"/>
    <property type="project" value="TreeGrafter"/>
</dbReference>
<dbReference type="InterPro" id="IPR039424">
    <property type="entry name" value="SBP_5"/>
</dbReference>
<dbReference type="GO" id="GO:0042597">
    <property type="term" value="C:periplasmic space"/>
    <property type="evidence" value="ECO:0007669"/>
    <property type="project" value="UniProtKB-ARBA"/>
</dbReference>
<sequence>MKKILKFLSLTFILVLLFAGCGGKKETEETSAETTKEKVLKVAIDKDATNLNPVFVTDLTGEMFAANIFDTLVSYKDDVSKPAPGVAEKWEISEDGKTYTFYLRKGVKFHNGTELTAKDVKFTIEAIMDPANAAASKQYLNDVESVQVVDNYTVKFTLKNVYASFMLLLGSPQFGILPSEYIAEVGMEAFDRDPIGTGPFKFQEWIPDDHITLVKNEDYFLGKPNLDQAIFRPIPKAEVASVELKSGGIDLASSLLPQDIMSFQSDSNFEVQQTPGLSFQYVGFSAVQKPYSDVRFRKAIYYATDFDSAIKGIYGSTGERAYSWIPPVVFSNDKEYMKSKALPYDEAKAKALFDELKAEGVLKEGMEIPILSPQDAFRSKIATAMASSLVKYGFKPKVQTLEFGTLLPSTEDGKAGIYLLGWGSVPDPDRWTYALFHTDAGKQNRSKYSNKVVDEALVNGRNTADIAKREVEYVKAMRQAIGTDYIHIPLIFKNINVVHTNKVKNFKPSPQGYIYLYTPENNVDIQ</sequence>
<evidence type="ECO:0000259" key="5">
    <source>
        <dbReference type="Pfam" id="PF00496"/>
    </source>
</evidence>
<dbReference type="GO" id="GO:1904680">
    <property type="term" value="F:peptide transmembrane transporter activity"/>
    <property type="evidence" value="ECO:0007669"/>
    <property type="project" value="TreeGrafter"/>
</dbReference>
<organism evidence="6 7">
    <name type="scientific">Ilyobacter polytropus (strain ATCC 51220 / DSM 2926 / LMG 16218 / CuHBu1)</name>
    <dbReference type="NCBI Taxonomy" id="572544"/>
    <lineage>
        <taxon>Bacteria</taxon>
        <taxon>Fusobacteriati</taxon>
        <taxon>Fusobacteriota</taxon>
        <taxon>Fusobacteriia</taxon>
        <taxon>Fusobacteriales</taxon>
        <taxon>Fusobacteriaceae</taxon>
        <taxon>Ilyobacter</taxon>
    </lineage>
</organism>